<gene>
    <name evidence="4" type="ORF">EV662_11720</name>
</gene>
<dbReference type="InterPro" id="IPR036388">
    <property type="entry name" value="WH-like_DNA-bd_sf"/>
</dbReference>
<feature type="coiled-coil region" evidence="1">
    <location>
        <begin position="253"/>
        <end position="287"/>
    </location>
</feature>
<keyword evidence="5" id="KW-1185">Reference proteome</keyword>
<dbReference type="Proteomes" id="UP000294835">
    <property type="component" value="Unassembled WGS sequence"/>
</dbReference>
<dbReference type="Pfam" id="PF13884">
    <property type="entry name" value="Peptidase_S74"/>
    <property type="match status" value="1"/>
</dbReference>
<evidence type="ECO:0000256" key="1">
    <source>
        <dbReference type="SAM" id="Coils"/>
    </source>
</evidence>
<proteinExistence type="predicted"/>
<dbReference type="InterPro" id="IPR030392">
    <property type="entry name" value="S74_ICA"/>
</dbReference>
<dbReference type="GO" id="GO:0016540">
    <property type="term" value="P:protein autoprocessing"/>
    <property type="evidence" value="ECO:0007669"/>
    <property type="project" value="TreeGrafter"/>
</dbReference>
<reference evidence="4 5" key="1">
    <citation type="submission" date="2019-03" db="EMBL/GenBank/DDBJ databases">
        <title>Genomic Encyclopedia of Type Strains, Phase IV (KMG-IV): sequencing the most valuable type-strain genomes for metagenomic binning, comparative biology and taxonomic classification.</title>
        <authorList>
            <person name="Goeker M."/>
        </authorList>
    </citation>
    <scope>NUCLEOTIDE SEQUENCE [LARGE SCALE GENOMIC DNA]</scope>
    <source>
        <strain evidence="4 5">DSM 18063</strain>
    </source>
</reference>
<dbReference type="GO" id="GO:0045893">
    <property type="term" value="P:positive regulation of DNA-templated transcription"/>
    <property type="evidence" value="ECO:0007669"/>
    <property type="project" value="TreeGrafter"/>
</dbReference>
<dbReference type="PROSITE" id="PS51688">
    <property type="entry name" value="ICA"/>
    <property type="match status" value="1"/>
</dbReference>
<organism evidence="4 5">
    <name type="scientific">Rhodovulum marinum</name>
    <dbReference type="NCBI Taxonomy" id="320662"/>
    <lineage>
        <taxon>Bacteria</taxon>
        <taxon>Pseudomonadati</taxon>
        <taxon>Pseudomonadota</taxon>
        <taxon>Alphaproteobacteria</taxon>
        <taxon>Rhodobacterales</taxon>
        <taxon>Paracoccaceae</taxon>
        <taxon>Rhodovulum</taxon>
    </lineage>
</organism>
<dbReference type="Gene3D" id="1.10.10.10">
    <property type="entry name" value="Winged helix-like DNA-binding domain superfamily/Winged helix DNA-binding domain"/>
    <property type="match status" value="1"/>
</dbReference>
<dbReference type="RefSeq" id="WP_132465642.1">
    <property type="nucleotide sequence ID" value="NZ_SLXP01000017.1"/>
</dbReference>
<dbReference type="InterPro" id="IPR051577">
    <property type="entry name" value="MRF-like"/>
</dbReference>
<evidence type="ECO:0000259" key="3">
    <source>
        <dbReference type="PROSITE" id="PS51688"/>
    </source>
</evidence>
<sequence length="297" mass="32694">MRGMRIFLFGCLLYSVTLCGGVIAQETAPGDACAAGETDYIRQVGGPETSGVVHIMRCDGANWQQALTINSDGEIGIGTDTPGDHLHINGTSHTDLRIQSEALAHVRIFMINSGRTWQIDNRNNQTFNIRDNSTADAIKDRLTINASGNVGIGATNPQARLDVAGDIYYTGIIRDVSDRREKESIRPLKGSLEKIRQLEGVSFVMKNDEEKRRELGLIAQDVSAIFPDLVDATSDGRLGLNYTGFIAPLIESVKELDAQNDDLKAENAELRRMVHELTARMDVIEGKRRPPLTPYNQ</sequence>
<feature type="chain" id="PRO_5020191945" evidence="2">
    <location>
        <begin position="25"/>
        <end position="297"/>
    </location>
</feature>
<comment type="caution">
    <text evidence="4">The sequence shown here is derived from an EMBL/GenBank/DDBJ whole genome shotgun (WGS) entry which is preliminary data.</text>
</comment>
<dbReference type="PANTHER" id="PTHR13029:SF18">
    <property type="entry name" value="MYELIN REGULATORY FACTOR HOMOLOG 1"/>
    <property type="match status" value="1"/>
</dbReference>
<dbReference type="AlphaFoldDB" id="A0A4V2SQG5"/>
<evidence type="ECO:0000313" key="4">
    <source>
        <dbReference type="EMBL" id="TCP38786.1"/>
    </source>
</evidence>
<evidence type="ECO:0000256" key="2">
    <source>
        <dbReference type="SAM" id="SignalP"/>
    </source>
</evidence>
<feature type="signal peptide" evidence="2">
    <location>
        <begin position="1"/>
        <end position="24"/>
    </location>
</feature>
<dbReference type="OrthoDB" id="4463518at2"/>
<name>A0A4V2SQG5_9RHOB</name>
<dbReference type="GO" id="GO:0043565">
    <property type="term" value="F:sequence-specific DNA binding"/>
    <property type="evidence" value="ECO:0007669"/>
    <property type="project" value="TreeGrafter"/>
</dbReference>
<dbReference type="PANTHER" id="PTHR13029">
    <property type="match status" value="1"/>
</dbReference>
<keyword evidence="1" id="KW-0175">Coiled coil</keyword>
<feature type="domain" description="Peptidase S74" evidence="3">
    <location>
        <begin position="177"/>
        <end position="267"/>
    </location>
</feature>
<protein>
    <submittedName>
        <fullName evidence="4">Endosialidase-like protein</fullName>
    </submittedName>
</protein>
<dbReference type="EMBL" id="SLXP01000017">
    <property type="protein sequence ID" value="TCP38786.1"/>
    <property type="molecule type" value="Genomic_DNA"/>
</dbReference>
<keyword evidence="2" id="KW-0732">Signal</keyword>
<dbReference type="GO" id="GO:0003700">
    <property type="term" value="F:DNA-binding transcription factor activity"/>
    <property type="evidence" value="ECO:0007669"/>
    <property type="project" value="TreeGrafter"/>
</dbReference>
<evidence type="ECO:0000313" key="5">
    <source>
        <dbReference type="Proteomes" id="UP000294835"/>
    </source>
</evidence>
<accession>A0A4V2SQG5</accession>